<name>A0A2J7PIZ1_9NEOP</name>
<dbReference type="EMBL" id="NEVH01024952">
    <property type="protein sequence ID" value="PNF16307.1"/>
    <property type="molecule type" value="Genomic_DNA"/>
</dbReference>
<evidence type="ECO:0000313" key="4">
    <source>
        <dbReference type="EMBL" id="PNF16307.1"/>
    </source>
</evidence>
<keyword evidence="1" id="KW-0413">Isomerase</keyword>
<feature type="region of interest" description="Disordered" evidence="2">
    <location>
        <begin position="284"/>
        <end position="306"/>
    </location>
</feature>
<feature type="region of interest" description="Disordered" evidence="2">
    <location>
        <begin position="1"/>
        <end position="64"/>
    </location>
</feature>
<proteinExistence type="predicted"/>
<feature type="compositionally biased region" description="Polar residues" evidence="2">
    <location>
        <begin position="26"/>
        <end position="39"/>
    </location>
</feature>
<gene>
    <name evidence="4" type="ORF">B7P43_G10823</name>
</gene>
<sequence>MFGGDDDDDFTPGSSSKLASLFGAGKSSQEGNTSLTYTAPKQPKKGQLESQSVKGQAVGQVGGPTVSSRAKLSIITVKAVHAYKLADGNYNAQGKLGAAVLGNAVSRVYQLLLYKGKQQHITSACISPSFQFVVQANNYATFYDDQMQNWSVMFESSGDATEFAKEVGLARSNALGEQGDHNFMTQDLLFGVGSTATEGDIVDVWYIVFPLTAGKLGKEVESTTDSEKPQKVKLKKGSWEEGLVGVAKGCKRMIILPPVLVGPWKGRVPADSGVVLQVDVGHIKSGSRSSHTDSGESLDSSTDDTSIRARGASISEALTNSPKTHKASIISRMARMGQATLPLKGAIVCDPSDSEEAEEELSGPGDIAPSMVSKTPIRMRQSKSRTVSSSSSYVPSVPMSSGMLPQQLTIYQPVPPQAHPYMRTDGSLSYMQPQGQLYPLVAQQAVGTQQMFPLPPTAISMPPAISSPDSHLSVFLAETRTQNSEVRMGVAKVADKVDQVLMKEAPSTSCALHRLKKGHQVKKQ</sequence>
<organism evidence="4 5">
    <name type="scientific">Cryptotermes secundus</name>
    <dbReference type="NCBI Taxonomy" id="105785"/>
    <lineage>
        <taxon>Eukaryota</taxon>
        <taxon>Metazoa</taxon>
        <taxon>Ecdysozoa</taxon>
        <taxon>Arthropoda</taxon>
        <taxon>Hexapoda</taxon>
        <taxon>Insecta</taxon>
        <taxon>Pterygota</taxon>
        <taxon>Neoptera</taxon>
        <taxon>Polyneoptera</taxon>
        <taxon>Dictyoptera</taxon>
        <taxon>Blattodea</taxon>
        <taxon>Blattoidea</taxon>
        <taxon>Termitoidae</taxon>
        <taxon>Kalotermitidae</taxon>
        <taxon>Cryptotermitinae</taxon>
        <taxon>Cryptotermes</taxon>
    </lineage>
</organism>
<dbReference type="SUPFAM" id="SSF54534">
    <property type="entry name" value="FKBP-like"/>
    <property type="match status" value="1"/>
</dbReference>
<evidence type="ECO:0000313" key="5">
    <source>
        <dbReference type="Proteomes" id="UP000235965"/>
    </source>
</evidence>
<dbReference type="InterPro" id="IPR001179">
    <property type="entry name" value="PPIase_FKBP_dom"/>
</dbReference>
<dbReference type="OrthoDB" id="5842926at2759"/>
<dbReference type="EMBL" id="NEVH01024952">
    <property type="protein sequence ID" value="PNF16310.1"/>
    <property type="molecule type" value="Genomic_DNA"/>
</dbReference>
<feature type="region of interest" description="Disordered" evidence="2">
    <location>
        <begin position="352"/>
        <end position="371"/>
    </location>
</feature>
<dbReference type="Gene3D" id="3.10.50.40">
    <property type="match status" value="1"/>
</dbReference>
<feature type="compositionally biased region" description="Acidic residues" evidence="2">
    <location>
        <begin position="352"/>
        <end position="361"/>
    </location>
</feature>
<comment type="catalytic activity">
    <reaction evidence="1">
        <text>[protein]-peptidylproline (omega=180) = [protein]-peptidylproline (omega=0)</text>
        <dbReference type="Rhea" id="RHEA:16237"/>
        <dbReference type="Rhea" id="RHEA-COMP:10747"/>
        <dbReference type="Rhea" id="RHEA-COMP:10748"/>
        <dbReference type="ChEBI" id="CHEBI:83833"/>
        <dbReference type="ChEBI" id="CHEBI:83834"/>
        <dbReference type="EC" id="5.2.1.8"/>
    </reaction>
</comment>
<dbReference type="EC" id="5.2.1.8" evidence="1"/>
<dbReference type="PROSITE" id="PS50059">
    <property type="entry name" value="FKBP_PPIASE"/>
    <property type="match status" value="1"/>
</dbReference>
<evidence type="ECO:0000256" key="2">
    <source>
        <dbReference type="SAM" id="MobiDB-lite"/>
    </source>
</evidence>
<dbReference type="STRING" id="105785.A0A2J7PIZ1"/>
<dbReference type="PANTHER" id="PTHR44927:SF1">
    <property type="entry name" value="FK506-BINDING PROTEIN 15"/>
    <property type="match status" value="1"/>
</dbReference>
<keyword evidence="5" id="KW-1185">Reference proteome</keyword>
<feature type="compositionally biased region" description="Polar residues" evidence="2">
    <location>
        <begin position="295"/>
        <end position="304"/>
    </location>
</feature>
<dbReference type="AlphaFoldDB" id="A0A2J7PIZ1"/>
<protein>
    <recommendedName>
        <fullName evidence="1">peptidylprolyl isomerase</fullName>
        <ecNumber evidence="1">5.2.1.8</ecNumber>
    </recommendedName>
</protein>
<evidence type="ECO:0000259" key="3">
    <source>
        <dbReference type="PROSITE" id="PS50059"/>
    </source>
</evidence>
<evidence type="ECO:0000256" key="1">
    <source>
        <dbReference type="PROSITE-ProRule" id="PRU00277"/>
    </source>
</evidence>
<dbReference type="InterPro" id="IPR046357">
    <property type="entry name" value="PPIase_dom_sf"/>
</dbReference>
<reference evidence="4 5" key="1">
    <citation type="submission" date="2017-12" db="EMBL/GenBank/DDBJ databases">
        <title>Hemimetabolous genomes reveal molecular basis of termite eusociality.</title>
        <authorList>
            <person name="Harrison M.C."/>
            <person name="Jongepier E."/>
            <person name="Robertson H.M."/>
            <person name="Arning N."/>
            <person name="Bitard-Feildel T."/>
            <person name="Chao H."/>
            <person name="Childers C.P."/>
            <person name="Dinh H."/>
            <person name="Doddapaneni H."/>
            <person name="Dugan S."/>
            <person name="Gowin J."/>
            <person name="Greiner C."/>
            <person name="Han Y."/>
            <person name="Hu H."/>
            <person name="Hughes D.S.T."/>
            <person name="Huylmans A.-K."/>
            <person name="Kemena C."/>
            <person name="Kremer L.P.M."/>
            <person name="Lee S.L."/>
            <person name="Lopez-Ezquerra A."/>
            <person name="Mallet L."/>
            <person name="Monroy-Kuhn J.M."/>
            <person name="Moser A."/>
            <person name="Murali S.C."/>
            <person name="Muzny D.M."/>
            <person name="Otani S."/>
            <person name="Piulachs M.-D."/>
            <person name="Poelchau M."/>
            <person name="Qu J."/>
            <person name="Schaub F."/>
            <person name="Wada-Katsumata A."/>
            <person name="Worley K.C."/>
            <person name="Xie Q."/>
            <person name="Ylla G."/>
            <person name="Poulsen M."/>
            <person name="Gibbs R.A."/>
            <person name="Schal C."/>
            <person name="Richards S."/>
            <person name="Belles X."/>
            <person name="Korb J."/>
            <person name="Bornberg-Bauer E."/>
        </authorList>
    </citation>
    <scope>NUCLEOTIDE SEQUENCE [LARGE SCALE GENOMIC DNA]</scope>
    <source>
        <tissue evidence="4">Whole body</tissue>
    </source>
</reference>
<comment type="caution">
    <text evidence="4">The sequence shown here is derived from an EMBL/GenBank/DDBJ whole genome shotgun (WGS) entry which is preliminary data.</text>
</comment>
<feature type="domain" description="PPIase FKBP-type" evidence="3">
    <location>
        <begin position="199"/>
        <end position="284"/>
    </location>
</feature>
<accession>A0A2J7PIZ1</accession>
<dbReference type="GO" id="GO:0003755">
    <property type="term" value="F:peptidyl-prolyl cis-trans isomerase activity"/>
    <property type="evidence" value="ECO:0007669"/>
    <property type="project" value="UniProtKB-KW"/>
</dbReference>
<dbReference type="Proteomes" id="UP000235965">
    <property type="component" value="Unassembled WGS sequence"/>
</dbReference>
<keyword evidence="1" id="KW-0697">Rotamase</keyword>
<feature type="compositionally biased region" description="Acidic residues" evidence="2">
    <location>
        <begin position="1"/>
        <end position="10"/>
    </location>
</feature>
<dbReference type="InParanoid" id="A0A2J7PIZ1"/>
<dbReference type="PANTHER" id="PTHR44927">
    <property type="entry name" value="FK506-BINDING PROTEIN 15"/>
    <property type="match status" value="1"/>
</dbReference>